<evidence type="ECO:0000259" key="7">
    <source>
        <dbReference type="Pfam" id="PF01386"/>
    </source>
</evidence>
<keyword evidence="1 5" id="KW-0699">rRNA-binding</keyword>
<comment type="caution">
    <text evidence="9">The sequence shown here is derived from an EMBL/GenBank/DDBJ whole genome shotgun (WGS) entry which is preliminary data.</text>
</comment>
<evidence type="ECO:0000256" key="2">
    <source>
        <dbReference type="ARBA" id="ARBA00022884"/>
    </source>
</evidence>
<comment type="similarity">
    <text evidence="5">Belongs to the bacterial ribosomal protein bL25 family. CTC subfamily.</text>
</comment>
<dbReference type="InterPro" id="IPR020930">
    <property type="entry name" value="Ribosomal_uL5_bac-type"/>
</dbReference>
<evidence type="ECO:0000256" key="1">
    <source>
        <dbReference type="ARBA" id="ARBA00022730"/>
    </source>
</evidence>
<name>A0A368DZV3_9PROT</name>
<dbReference type="InterPro" id="IPR001021">
    <property type="entry name" value="Ribosomal_bL25_long"/>
</dbReference>
<dbReference type="Gene3D" id="2.170.120.20">
    <property type="entry name" value="Ribosomal protein L25, beta domain"/>
    <property type="match status" value="1"/>
</dbReference>
<feature type="region of interest" description="Disordered" evidence="6">
    <location>
        <begin position="185"/>
        <end position="217"/>
    </location>
</feature>
<accession>A0A368DZV3</accession>
<dbReference type="AlphaFoldDB" id="A0A368DZV3"/>
<evidence type="ECO:0000313" key="9">
    <source>
        <dbReference type="EMBL" id="RCL77370.1"/>
    </source>
</evidence>
<dbReference type="PANTHER" id="PTHR33284">
    <property type="entry name" value="RIBOSOMAL PROTEIN L25/GLN-TRNA SYNTHETASE, ANTI-CODON-BINDING DOMAIN-CONTAINING PROTEIN"/>
    <property type="match status" value="1"/>
</dbReference>
<evidence type="ECO:0000259" key="8">
    <source>
        <dbReference type="Pfam" id="PF14693"/>
    </source>
</evidence>
<dbReference type="PANTHER" id="PTHR33284:SF1">
    <property type="entry name" value="RIBOSOMAL PROTEIN L25_GLN-TRNA SYNTHETASE, ANTI-CODON-BINDING DOMAIN-CONTAINING PROTEIN"/>
    <property type="match status" value="1"/>
</dbReference>
<dbReference type="Proteomes" id="UP000252132">
    <property type="component" value="Unassembled WGS sequence"/>
</dbReference>
<dbReference type="GO" id="GO:0003735">
    <property type="term" value="F:structural constituent of ribosome"/>
    <property type="evidence" value="ECO:0007669"/>
    <property type="project" value="InterPro"/>
</dbReference>
<dbReference type="CDD" id="cd00495">
    <property type="entry name" value="Ribosomal_L25_TL5_CTC"/>
    <property type="match status" value="1"/>
</dbReference>
<dbReference type="NCBIfam" id="NF004128">
    <property type="entry name" value="PRK05618.1-2"/>
    <property type="match status" value="1"/>
</dbReference>
<keyword evidence="4 5" id="KW-0687">Ribonucleoprotein</keyword>
<evidence type="ECO:0000256" key="3">
    <source>
        <dbReference type="ARBA" id="ARBA00022980"/>
    </source>
</evidence>
<dbReference type="EMBL" id="QOQF01000009">
    <property type="protein sequence ID" value="RCL77370.1"/>
    <property type="molecule type" value="Genomic_DNA"/>
</dbReference>
<dbReference type="NCBIfam" id="NF004612">
    <property type="entry name" value="PRK05943.1"/>
    <property type="match status" value="1"/>
</dbReference>
<gene>
    <name evidence="5" type="primary">rplY</name>
    <name evidence="5" type="synonym">ctc</name>
    <name evidence="9" type="ORF">DBW69_03505</name>
</gene>
<keyword evidence="3 5" id="KW-0689">Ribosomal protein</keyword>
<comment type="function">
    <text evidence="5">This is one of the proteins that binds to the 5S RNA in the ribosome where it forms part of the central protuberance.</text>
</comment>
<comment type="subunit">
    <text evidence="5">Part of the 50S ribosomal subunit; part of the 5S rRNA/L5/L18/L25 subcomplex. Contacts the 5S rRNA. Binds to the 5S rRNA independently of L5 and L18.</text>
</comment>
<dbReference type="InterPro" id="IPR020056">
    <property type="entry name" value="Rbsml_bL25/Gln-tRNA_synth_N"/>
</dbReference>
<dbReference type="HAMAP" id="MF_01334">
    <property type="entry name" value="Ribosomal_bL25_CTC"/>
    <property type="match status" value="1"/>
</dbReference>
<evidence type="ECO:0000256" key="5">
    <source>
        <dbReference type="HAMAP-Rule" id="MF_01334"/>
    </source>
</evidence>
<dbReference type="GO" id="GO:0022625">
    <property type="term" value="C:cytosolic large ribosomal subunit"/>
    <property type="evidence" value="ECO:0007669"/>
    <property type="project" value="TreeGrafter"/>
</dbReference>
<dbReference type="InterPro" id="IPR011035">
    <property type="entry name" value="Ribosomal_bL25/Gln-tRNA_synth"/>
</dbReference>
<evidence type="ECO:0000256" key="4">
    <source>
        <dbReference type="ARBA" id="ARBA00023274"/>
    </source>
</evidence>
<feature type="domain" description="Large ribosomal subunit protein bL25 beta" evidence="8">
    <location>
        <begin position="102"/>
        <end position="187"/>
    </location>
</feature>
<keyword evidence="2 5" id="KW-0694">RNA-binding</keyword>
<dbReference type="SUPFAM" id="SSF50715">
    <property type="entry name" value="Ribosomal protein L25-like"/>
    <property type="match status" value="1"/>
</dbReference>
<evidence type="ECO:0000256" key="6">
    <source>
        <dbReference type="SAM" id="MobiDB-lite"/>
    </source>
</evidence>
<feature type="compositionally biased region" description="Acidic residues" evidence="6">
    <location>
        <begin position="189"/>
        <end position="217"/>
    </location>
</feature>
<dbReference type="InterPro" id="IPR020057">
    <property type="entry name" value="Ribosomal_bL25_b-dom"/>
</dbReference>
<dbReference type="Gene3D" id="2.40.240.10">
    <property type="entry name" value="Ribosomal Protein L25, Chain P"/>
    <property type="match status" value="1"/>
</dbReference>
<dbReference type="Pfam" id="PF14693">
    <property type="entry name" value="Ribosomal_TL5_C"/>
    <property type="match status" value="1"/>
</dbReference>
<evidence type="ECO:0000313" key="10">
    <source>
        <dbReference type="Proteomes" id="UP000252132"/>
    </source>
</evidence>
<dbReference type="InterPro" id="IPR029751">
    <property type="entry name" value="Ribosomal_L25_dom"/>
</dbReference>
<dbReference type="GO" id="GO:0008097">
    <property type="term" value="F:5S rRNA binding"/>
    <property type="evidence" value="ECO:0007669"/>
    <property type="project" value="InterPro"/>
</dbReference>
<sequence>MAEVFEINAEKRERDGKGPARALRNNGKIPAVIYGDKKDPESITVEQRDITKLYSSGRLMSTLIQIDVNGEKTRAIARDVQLHPVKDFILHADFLRLGKGAKIAVEIAVNFLNEETCPGLKQGGVLNVVRYQVELNCPASEIPEFIELDLAEANIGDSLHISDVKLPDGVVPTIADRDFTIATIAAPAELDDSDDDADDGIEGEEGAEGDSSEEGEE</sequence>
<reference evidence="9 10" key="1">
    <citation type="journal article" date="2018" name="Microbiome">
        <title>Fine metagenomic profile of the Mediterranean stratified and mixed water columns revealed by assembly and recruitment.</title>
        <authorList>
            <person name="Haro-Moreno J.M."/>
            <person name="Lopez-Perez M."/>
            <person name="De La Torre J.R."/>
            <person name="Picazo A."/>
            <person name="Camacho A."/>
            <person name="Rodriguez-Valera F."/>
        </authorList>
    </citation>
    <scope>NUCLEOTIDE SEQUENCE [LARGE SCALE GENOMIC DNA]</scope>
    <source>
        <strain evidence="9">MED-G55</strain>
    </source>
</reference>
<feature type="domain" description="Large ribosomal subunit protein bL25 L25" evidence="7">
    <location>
        <begin position="7"/>
        <end position="94"/>
    </location>
</feature>
<dbReference type="GO" id="GO:0006412">
    <property type="term" value="P:translation"/>
    <property type="evidence" value="ECO:0007669"/>
    <property type="project" value="UniProtKB-UniRule"/>
</dbReference>
<proteinExistence type="inferred from homology"/>
<dbReference type="NCBIfam" id="TIGR00731">
    <property type="entry name" value="bL25_bact_ctc"/>
    <property type="match status" value="1"/>
</dbReference>
<organism evidence="9 10">
    <name type="scientific">PS1 clade bacterium</name>
    <dbReference type="NCBI Taxonomy" id="2175152"/>
    <lineage>
        <taxon>Bacteria</taxon>
        <taxon>Pseudomonadati</taxon>
        <taxon>Pseudomonadota</taxon>
        <taxon>Alphaproteobacteria</taxon>
        <taxon>PS1 clade</taxon>
    </lineage>
</organism>
<dbReference type="Pfam" id="PF01386">
    <property type="entry name" value="Ribosomal_L25p"/>
    <property type="match status" value="1"/>
</dbReference>
<dbReference type="InterPro" id="IPR037121">
    <property type="entry name" value="Ribosomal_bL25_C"/>
</dbReference>
<protein>
    <recommendedName>
        <fullName evidence="5">Large ribosomal subunit protein bL25</fullName>
    </recommendedName>
    <alternativeName>
        <fullName evidence="5">General stress protein CTC</fullName>
    </alternativeName>
</protein>